<feature type="non-terminal residue" evidence="1">
    <location>
        <position position="353"/>
    </location>
</feature>
<organism evidence="1 2">
    <name type="scientific">Cutaneotrichosporon oleaginosum</name>
    <dbReference type="NCBI Taxonomy" id="879819"/>
    <lineage>
        <taxon>Eukaryota</taxon>
        <taxon>Fungi</taxon>
        <taxon>Dikarya</taxon>
        <taxon>Basidiomycota</taxon>
        <taxon>Agaricomycotina</taxon>
        <taxon>Tremellomycetes</taxon>
        <taxon>Trichosporonales</taxon>
        <taxon>Trichosporonaceae</taxon>
        <taxon>Cutaneotrichosporon</taxon>
    </lineage>
</organism>
<dbReference type="EMBL" id="KQ087177">
    <property type="protein sequence ID" value="KLT46383.1"/>
    <property type="molecule type" value="Genomic_DNA"/>
</dbReference>
<evidence type="ECO:0000313" key="2">
    <source>
        <dbReference type="Proteomes" id="UP000053611"/>
    </source>
</evidence>
<proteinExistence type="predicted"/>
<reference evidence="1 2" key="1">
    <citation type="submission" date="2015-03" db="EMBL/GenBank/DDBJ databases">
        <title>Genomics and transcriptomics of the oil-accumulating basidiomycete yeast T. oleaginosus allow insights into substrate utilization and the diverse evolutionary trajectories of mating systems in fungi.</title>
        <authorList>
            <consortium name="DOE Joint Genome Institute"/>
            <person name="Kourist R."/>
            <person name="Kracht O."/>
            <person name="Bracharz F."/>
            <person name="Lipzen A."/>
            <person name="Nolan M."/>
            <person name="Ohm R."/>
            <person name="Grigoriev I."/>
            <person name="Sun S."/>
            <person name="Heitman J."/>
            <person name="Bruck T."/>
            <person name="Nowrousian M."/>
        </authorList>
    </citation>
    <scope>NUCLEOTIDE SEQUENCE [LARGE SCALE GENOMIC DNA]</scope>
    <source>
        <strain evidence="1 2">IBC0246</strain>
    </source>
</reference>
<evidence type="ECO:0000313" key="1">
    <source>
        <dbReference type="EMBL" id="KLT46383.1"/>
    </source>
</evidence>
<protein>
    <submittedName>
        <fullName evidence="1">Uncharacterized protein</fullName>
    </submittedName>
</protein>
<sequence>MSAPAPPAYFAAELAAALAAPRPPPAAEAKQWEHIIVGARLENRLVTELRSASPPHNLLPYAGGSLDPVAGIPDEDDDDDAGRIATLVRAAPFVTTIDLLADAPDTHLLLSLSPRVVRRTLPVYCPWFPGVLVEFADLATLAPLAPLLSRPMAPECTRHIVHVSDLLTGTETSQDGGEGGCDSVNLDGLRALGLLCLIPCDSLDLVLHGRRVASEDEWALWMGLFVRLLTPLANLLGEGTEISVVGLERLFPSRTVHLMTEGDEEAETQHGVLGDEVRRRAAGHGIAISSDAWARLRYISADEWLEETGIDDDEAELWLARPQYVQPLAAELCAKSLEYLAQEDALAPATSAT</sequence>
<dbReference type="Proteomes" id="UP000053611">
    <property type="component" value="Unassembled WGS sequence"/>
</dbReference>
<dbReference type="AlphaFoldDB" id="A0A0J0XZ99"/>
<keyword evidence="2" id="KW-1185">Reference proteome</keyword>
<name>A0A0J0XZ99_9TREE</name>
<dbReference type="GeneID" id="28982245"/>
<gene>
    <name evidence="1" type="ORF">CC85DRAFT_281476</name>
</gene>
<accession>A0A0J0XZ99</accession>